<evidence type="ECO:0000259" key="5">
    <source>
        <dbReference type="Pfam" id="PF03668"/>
    </source>
</evidence>
<proteinExistence type="inferred from homology"/>
<feature type="domain" description="RapZ C-terminal" evidence="6">
    <location>
        <begin position="162"/>
        <end position="281"/>
    </location>
</feature>
<keyword evidence="2 4" id="KW-0067">ATP-binding</keyword>
<organism evidence="7 8">
    <name type="scientific">Psychracetigena formicireducens</name>
    <dbReference type="NCBI Taxonomy" id="2986056"/>
    <lineage>
        <taxon>Bacteria</taxon>
        <taxon>Bacillati</taxon>
        <taxon>Candidatus Lithacetigenota</taxon>
        <taxon>Candidatus Psychracetigena</taxon>
    </lineage>
</organism>
<dbReference type="EMBL" id="QLTW01000008">
    <property type="protein sequence ID" value="MBT9144458.1"/>
    <property type="molecule type" value="Genomic_DNA"/>
</dbReference>
<accession>A0A9E2BF52</accession>
<dbReference type="AlphaFoldDB" id="A0A9E2BF52"/>
<dbReference type="Pfam" id="PF22740">
    <property type="entry name" value="PapZ_C"/>
    <property type="match status" value="1"/>
</dbReference>
<dbReference type="PIRSF" id="PIRSF005052">
    <property type="entry name" value="P-loopkin"/>
    <property type="match status" value="1"/>
</dbReference>
<evidence type="ECO:0000256" key="1">
    <source>
        <dbReference type="ARBA" id="ARBA00022741"/>
    </source>
</evidence>
<dbReference type="InterPro" id="IPR005337">
    <property type="entry name" value="RapZ-like"/>
</dbReference>
<name>A0A9E2BF52_PSYF1</name>
<evidence type="ECO:0000256" key="4">
    <source>
        <dbReference type="HAMAP-Rule" id="MF_00636"/>
    </source>
</evidence>
<keyword evidence="1 4" id="KW-0547">Nucleotide-binding</keyword>
<keyword evidence="3 4" id="KW-0342">GTP-binding</keyword>
<comment type="caution">
    <text evidence="7">The sequence shown here is derived from an EMBL/GenBank/DDBJ whole genome shotgun (WGS) entry which is preliminary data.</text>
</comment>
<feature type="domain" description="RapZ-like N-terminal" evidence="5">
    <location>
        <begin position="1"/>
        <end position="154"/>
    </location>
</feature>
<reference evidence="7 8" key="1">
    <citation type="journal article" date="2021" name="bioRxiv">
        <title>Unique metabolic strategies in Hadean analogues reveal hints for primordial physiology.</title>
        <authorList>
            <person name="Nobu M.K."/>
            <person name="Nakai R."/>
            <person name="Tamazawa S."/>
            <person name="Mori H."/>
            <person name="Toyoda A."/>
            <person name="Ijiri A."/>
            <person name="Suzuki S."/>
            <person name="Kurokawa K."/>
            <person name="Kamagata Y."/>
            <person name="Tamaki H."/>
        </authorList>
    </citation>
    <scope>NUCLEOTIDE SEQUENCE [LARGE SCALE GENOMIC DNA]</scope>
    <source>
        <strain evidence="7">BS525</strain>
    </source>
</reference>
<dbReference type="HAMAP" id="MF_00636">
    <property type="entry name" value="RapZ_like"/>
    <property type="match status" value="1"/>
</dbReference>
<evidence type="ECO:0000313" key="7">
    <source>
        <dbReference type="EMBL" id="MBT9144458.1"/>
    </source>
</evidence>
<dbReference type="GO" id="GO:0005524">
    <property type="term" value="F:ATP binding"/>
    <property type="evidence" value="ECO:0007669"/>
    <property type="project" value="UniProtKB-UniRule"/>
</dbReference>
<evidence type="ECO:0000256" key="2">
    <source>
        <dbReference type="ARBA" id="ARBA00022840"/>
    </source>
</evidence>
<protein>
    <submittedName>
        <fullName evidence="7">Nucleotide-binding protein</fullName>
    </submittedName>
</protein>
<dbReference type="PANTHER" id="PTHR30448">
    <property type="entry name" value="RNASE ADAPTER PROTEIN RAPZ"/>
    <property type="match status" value="1"/>
</dbReference>
<feature type="binding site" evidence="4">
    <location>
        <begin position="58"/>
        <end position="61"/>
    </location>
    <ligand>
        <name>GTP</name>
        <dbReference type="ChEBI" id="CHEBI:37565"/>
    </ligand>
</feature>
<dbReference type="InterPro" id="IPR053930">
    <property type="entry name" value="RapZ-like_N"/>
</dbReference>
<evidence type="ECO:0000256" key="3">
    <source>
        <dbReference type="ARBA" id="ARBA00023134"/>
    </source>
</evidence>
<evidence type="ECO:0000259" key="6">
    <source>
        <dbReference type="Pfam" id="PF22740"/>
    </source>
</evidence>
<dbReference type="Pfam" id="PF03668">
    <property type="entry name" value="RapZ-like_N"/>
    <property type="match status" value="1"/>
</dbReference>
<sequence>MRIVFIAGISGAGKTTCLNTLEDLGYYTASSIPVSVLHKLVEVIYKDEGMTRLAFSLDTRAGFDLPLFIRLLHELKDSRYNYEIIFVDASDSSILERYALSRRRHPFEESGSLLDAIEEERSKLASLREIATFTIDTTFLTVKDLKEAIRDYFLREGEYPFEISIISFGFKYGIPQDADMVLDVRFLANPYYQDGLANLNGTDSRVQKFIEKGSSTSEFIANTLSYLKFLLPNYQKEGKAVFHLAIGCSGGMHRAVYIGEIVRIELKQLNYPVRLYHRDIKRKGV</sequence>
<dbReference type="InterPro" id="IPR027417">
    <property type="entry name" value="P-loop_NTPase"/>
</dbReference>
<feature type="binding site" evidence="4">
    <location>
        <begin position="8"/>
        <end position="15"/>
    </location>
    <ligand>
        <name>ATP</name>
        <dbReference type="ChEBI" id="CHEBI:30616"/>
    </ligand>
</feature>
<gene>
    <name evidence="7" type="ORF">DDT42_00299</name>
</gene>
<dbReference type="InterPro" id="IPR053931">
    <property type="entry name" value="RapZ_C"/>
</dbReference>
<dbReference type="PANTHER" id="PTHR30448:SF0">
    <property type="entry name" value="RNASE ADAPTER PROTEIN RAPZ"/>
    <property type="match status" value="1"/>
</dbReference>
<dbReference type="GO" id="GO:0005525">
    <property type="term" value="F:GTP binding"/>
    <property type="evidence" value="ECO:0007669"/>
    <property type="project" value="UniProtKB-UniRule"/>
</dbReference>
<dbReference type="SUPFAM" id="SSF52540">
    <property type="entry name" value="P-loop containing nucleoside triphosphate hydrolases"/>
    <property type="match status" value="1"/>
</dbReference>
<dbReference type="Proteomes" id="UP000811545">
    <property type="component" value="Unassembled WGS sequence"/>
</dbReference>
<evidence type="ECO:0000313" key="8">
    <source>
        <dbReference type="Proteomes" id="UP000811545"/>
    </source>
</evidence>
<dbReference type="NCBIfam" id="NF003828">
    <property type="entry name" value="PRK05416.1"/>
    <property type="match status" value="1"/>
</dbReference>